<dbReference type="KEGG" id="svl:Strvi_3737"/>
<dbReference type="InterPro" id="IPR008928">
    <property type="entry name" value="6-hairpin_glycosidase_sf"/>
</dbReference>
<dbReference type="EMBL" id="CP002994">
    <property type="protein sequence ID" value="AEM83401.1"/>
    <property type="molecule type" value="Genomic_DNA"/>
</dbReference>
<organism evidence="2 3">
    <name type="scientific">Streptomyces violaceusniger (strain Tu 4113)</name>
    <dbReference type="NCBI Taxonomy" id="653045"/>
    <lineage>
        <taxon>Bacteria</taxon>
        <taxon>Bacillati</taxon>
        <taxon>Actinomycetota</taxon>
        <taxon>Actinomycetes</taxon>
        <taxon>Kitasatosporales</taxon>
        <taxon>Streptomycetaceae</taxon>
        <taxon>Streptomyces</taxon>
        <taxon>Streptomyces violaceusniger group</taxon>
    </lineage>
</organism>
<dbReference type="Pfam" id="PF07470">
    <property type="entry name" value="Glyco_hydro_88"/>
    <property type="match status" value="1"/>
</dbReference>
<dbReference type="InterPro" id="IPR012341">
    <property type="entry name" value="6hp_glycosidase-like_sf"/>
</dbReference>
<name>G2NZD2_STRV4</name>
<dbReference type="AlphaFoldDB" id="G2NZD2"/>
<dbReference type="GO" id="GO:0016787">
    <property type="term" value="F:hydrolase activity"/>
    <property type="evidence" value="ECO:0007669"/>
    <property type="project" value="UniProtKB-KW"/>
</dbReference>
<accession>G2NZD2</accession>
<evidence type="ECO:0000313" key="3">
    <source>
        <dbReference type="Proteomes" id="UP000008703"/>
    </source>
</evidence>
<dbReference type="eggNOG" id="COG4225">
    <property type="taxonomic scope" value="Bacteria"/>
</dbReference>
<keyword evidence="3" id="KW-1185">Reference proteome</keyword>
<dbReference type="InterPro" id="IPR052043">
    <property type="entry name" value="PolySaccharide_Degr_Enz"/>
</dbReference>
<dbReference type="Gene3D" id="1.50.10.10">
    <property type="match status" value="1"/>
</dbReference>
<dbReference type="PANTHER" id="PTHR33886:SF8">
    <property type="entry name" value="UNSATURATED RHAMNOGALACTURONAN HYDROLASE (EUROFUNG)"/>
    <property type="match status" value="1"/>
</dbReference>
<sequence length="396" mass="43549">MGAPEANRALRKGERVISRRTLFASTLGITGGLLLPTAGAGAAPADWSRAVVDSTIARRPDPASLGGWGYTQGLFLLGAHRVYQRVKEPSYLAYIKRWVDNFVDADGHMSRTFDNLDAMQSGNLLLVLHQETGDPRYRTAADQIRNRITTYPRTADGGMWHATGKTNELWGDGVFMAQPFLLRYGIAYGDQAYAYEEVTRNLSVYFRHLKASNGLLYHAYDADGDAPWKPDAATGTSGYFWARAIGWTAMTHVEVLEMLPANHPRRAELIGNVRHLAKGFARYQDSATGRWFQVVDKASDPGNWTETSASSMYTLMLHAALDHGWISGGAYASAARRGYQGVLRKVSVGSDGLTNISDISEGTNVGDLAYYLGRPRNTNDLHGLGAFLLMNERLAH</sequence>
<evidence type="ECO:0000256" key="1">
    <source>
        <dbReference type="ARBA" id="ARBA00022801"/>
    </source>
</evidence>
<dbReference type="PANTHER" id="PTHR33886">
    <property type="entry name" value="UNSATURATED RHAMNOGALACTURONAN HYDROLASE (EUROFUNG)"/>
    <property type="match status" value="1"/>
</dbReference>
<dbReference type="HOGENOM" id="CLU_038720_1_1_11"/>
<gene>
    <name evidence="2" type="ORF">Strvi_3737</name>
</gene>
<dbReference type="PROSITE" id="PS51318">
    <property type="entry name" value="TAT"/>
    <property type="match status" value="1"/>
</dbReference>
<dbReference type="SUPFAM" id="SSF48208">
    <property type="entry name" value="Six-hairpin glycosidases"/>
    <property type="match status" value="1"/>
</dbReference>
<proteinExistence type="predicted"/>
<keyword evidence="1 2" id="KW-0378">Hydrolase</keyword>
<dbReference type="Proteomes" id="UP000008703">
    <property type="component" value="Chromosome"/>
</dbReference>
<evidence type="ECO:0000313" key="2">
    <source>
        <dbReference type="EMBL" id="AEM83401.1"/>
    </source>
</evidence>
<reference evidence="2" key="1">
    <citation type="submission" date="2011-08" db="EMBL/GenBank/DDBJ databases">
        <title>Complete sequence of chromosome of Streptomyces violaceusniger Tu 4113.</title>
        <authorList>
            <consortium name="US DOE Joint Genome Institute"/>
            <person name="Lucas S."/>
            <person name="Han J."/>
            <person name="Lapidus A."/>
            <person name="Cheng J.-F."/>
            <person name="Goodwin L."/>
            <person name="Pitluck S."/>
            <person name="Peters L."/>
            <person name="Ivanova N."/>
            <person name="Daligault H."/>
            <person name="Detter J.C."/>
            <person name="Han C."/>
            <person name="Tapia R."/>
            <person name="Land M."/>
            <person name="Hauser L."/>
            <person name="Kyrpides N."/>
            <person name="Ivanova N."/>
            <person name="Pagani I."/>
            <person name="Hagen A."/>
            <person name="Katz L."/>
            <person name="Fiedler H.-P."/>
            <person name="Keasling J."/>
            <person name="Fortman J."/>
            <person name="Woyke T."/>
        </authorList>
    </citation>
    <scope>NUCLEOTIDE SEQUENCE [LARGE SCALE GENOMIC DNA]</scope>
    <source>
        <strain evidence="2">Tu 4113</strain>
    </source>
</reference>
<dbReference type="GO" id="GO:0005975">
    <property type="term" value="P:carbohydrate metabolic process"/>
    <property type="evidence" value="ECO:0007669"/>
    <property type="project" value="InterPro"/>
</dbReference>
<protein>
    <submittedName>
        <fullName evidence="2">Glycosyl hydrolase family 88</fullName>
    </submittedName>
</protein>
<dbReference type="InterPro" id="IPR006311">
    <property type="entry name" value="TAT_signal"/>
</dbReference>
<dbReference type="InterPro" id="IPR010905">
    <property type="entry name" value="Glyco_hydro_88"/>
</dbReference>